<dbReference type="PANTHER" id="PTHR20883:SF15">
    <property type="entry name" value="PHYTANOYL-COA DIOXYGENASE DOMAIN-CONTAINING PROTEIN 1"/>
    <property type="match status" value="1"/>
</dbReference>
<dbReference type="FunCoup" id="A0A2V0P9T8">
    <property type="interactions" value="1495"/>
</dbReference>
<evidence type="ECO:0000313" key="5">
    <source>
        <dbReference type="EMBL" id="GBF96611.1"/>
    </source>
</evidence>
<proteinExistence type="predicted"/>
<gene>
    <name evidence="5" type="ORF">Rsub_09357</name>
</gene>
<evidence type="ECO:0000256" key="3">
    <source>
        <dbReference type="ARBA" id="ARBA00023004"/>
    </source>
</evidence>
<organism evidence="5 6">
    <name type="scientific">Raphidocelis subcapitata</name>
    <dbReference type="NCBI Taxonomy" id="307507"/>
    <lineage>
        <taxon>Eukaryota</taxon>
        <taxon>Viridiplantae</taxon>
        <taxon>Chlorophyta</taxon>
        <taxon>core chlorophytes</taxon>
        <taxon>Chlorophyceae</taxon>
        <taxon>CS clade</taxon>
        <taxon>Sphaeropleales</taxon>
        <taxon>Selenastraceae</taxon>
        <taxon>Raphidocelis</taxon>
    </lineage>
</organism>
<reference evidence="5 6" key="1">
    <citation type="journal article" date="2018" name="Sci. Rep.">
        <title>Raphidocelis subcapitata (=Pseudokirchneriella subcapitata) provides an insight into genome evolution and environmental adaptations in the Sphaeropleales.</title>
        <authorList>
            <person name="Suzuki S."/>
            <person name="Yamaguchi H."/>
            <person name="Nakajima N."/>
            <person name="Kawachi M."/>
        </authorList>
    </citation>
    <scope>NUCLEOTIDE SEQUENCE [LARGE SCALE GENOMIC DNA]</scope>
    <source>
        <strain evidence="5 6">NIES-35</strain>
    </source>
</reference>
<keyword evidence="6" id="KW-1185">Reference proteome</keyword>
<evidence type="ECO:0000256" key="4">
    <source>
        <dbReference type="SAM" id="MobiDB-lite"/>
    </source>
</evidence>
<dbReference type="PANTHER" id="PTHR20883">
    <property type="entry name" value="PHYTANOYL-COA DIOXYGENASE DOMAIN CONTAINING 1"/>
    <property type="match status" value="1"/>
</dbReference>
<dbReference type="OrthoDB" id="445007at2759"/>
<keyword evidence="2" id="KW-0479">Metal-binding</keyword>
<dbReference type="InterPro" id="IPR008775">
    <property type="entry name" value="Phytyl_CoA_dOase-like"/>
</dbReference>
<evidence type="ECO:0008006" key="7">
    <source>
        <dbReference type="Google" id="ProtNLM"/>
    </source>
</evidence>
<comment type="cofactor">
    <cofactor evidence="1">
        <name>Fe cation</name>
        <dbReference type="ChEBI" id="CHEBI:24875"/>
    </cofactor>
</comment>
<dbReference type="Proteomes" id="UP000247498">
    <property type="component" value="Unassembled WGS sequence"/>
</dbReference>
<dbReference type="Gene3D" id="2.60.120.620">
    <property type="entry name" value="q2cbj1_9rhob like domain"/>
    <property type="match status" value="1"/>
</dbReference>
<accession>A0A2V0P9T8</accession>
<evidence type="ECO:0000256" key="2">
    <source>
        <dbReference type="ARBA" id="ARBA00022723"/>
    </source>
</evidence>
<keyword evidence="3" id="KW-0408">Iron</keyword>
<dbReference type="Pfam" id="PF05721">
    <property type="entry name" value="PhyH"/>
    <property type="match status" value="1"/>
</dbReference>
<name>A0A2V0P9T8_9CHLO</name>
<evidence type="ECO:0000256" key="1">
    <source>
        <dbReference type="ARBA" id="ARBA00001962"/>
    </source>
</evidence>
<dbReference type="SUPFAM" id="SSF51197">
    <property type="entry name" value="Clavaminate synthase-like"/>
    <property type="match status" value="1"/>
</dbReference>
<feature type="compositionally biased region" description="Low complexity" evidence="4">
    <location>
        <begin position="8"/>
        <end position="23"/>
    </location>
</feature>
<sequence length="325" mass="35243">MHSVLAQGRGAALAGPSGSRAAPPRAPRCRFHATAQPAAAEAAAGSPLSQQQVEAFWRDGFVVVPGFASPEEVAALRARAEALVDSFDPATVSIFSTKDDNQAQSKDPYFLESASKISFFFEEKAFDASGALRQPKRLSINKIGHALHDLDPAFSAYSRSPKMAAVLRALGLRAPAPVQSMYIFKQPRIGGEVVPHQDSTFLWTDPPSCVGAWLALEDADRSNGCLWGLRGVHTKGVARRFVRGPEGQLVFTAPAPDYDLSQFDPIEVAAGTLVLLHGANVHYSGENTSPVSRHSYTLHFVESGLPWSPENWAQRPPDFPWRPLY</sequence>
<dbReference type="STRING" id="307507.A0A2V0P9T8"/>
<feature type="region of interest" description="Disordered" evidence="4">
    <location>
        <begin position="1"/>
        <end position="26"/>
    </location>
</feature>
<dbReference type="InParanoid" id="A0A2V0P9T8"/>
<dbReference type="GO" id="GO:0046872">
    <property type="term" value="F:metal ion binding"/>
    <property type="evidence" value="ECO:0007669"/>
    <property type="project" value="UniProtKB-KW"/>
</dbReference>
<dbReference type="EMBL" id="BDRX01000083">
    <property type="protein sequence ID" value="GBF96611.1"/>
    <property type="molecule type" value="Genomic_DNA"/>
</dbReference>
<dbReference type="AlphaFoldDB" id="A0A2V0P9T8"/>
<protein>
    <recommendedName>
        <fullName evidence="7">Phytanoyl-dioxygenase</fullName>
    </recommendedName>
</protein>
<evidence type="ECO:0000313" key="6">
    <source>
        <dbReference type="Proteomes" id="UP000247498"/>
    </source>
</evidence>
<comment type="caution">
    <text evidence="5">The sequence shown here is derived from an EMBL/GenBank/DDBJ whole genome shotgun (WGS) entry which is preliminary data.</text>
</comment>